<gene>
    <name evidence="3" type="ORF">GLIP_1676</name>
</gene>
<dbReference type="eggNOG" id="COG1028">
    <property type="taxonomic scope" value="Bacteria"/>
</dbReference>
<dbReference type="PANTHER" id="PTHR42901">
    <property type="entry name" value="ALCOHOL DEHYDROGENASE"/>
    <property type="match status" value="1"/>
</dbReference>
<evidence type="ECO:0000313" key="3">
    <source>
        <dbReference type="EMBL" id="GAC14309.1"/>
    </source>
</evidence>
<dbReference type="PRINTS" id="PR00081">
    <property type="entry name" value="GDHRDH"/>
</dbReference>
<dbReference type="InterPro" id="IPR002347">
    <property type="entry name" value="SDR_fam"/>
</dbReference>
<dbReference type="InterPro" id="IPR036291">
    <property type="entry name" value="NAD(P)-bd_dom_sf"/>
</dbReference>
<evidence type="ECO:0000313" key="4">
    <source>
        <dbReference type="Proteomes" id="UP000006334"/>
    </source>
</evidence>
<dbReference type="Gene3D" id="3.40.50.720">
    <property type="entry name" value="NAD(P)-binding Rossmann-like Domain"/>
    <property type="match status" value="1"/>
</dbReference>
<dbReference type="PANTHER" id="PTHR42901:SF1">
    <property type="entry name" value="ALCOHOL DEHYDROGENASE"/>
    <property type="match status" value="1"/>
</dbReference>
<keyword evidence="4" id="KW-1185">Reference proteome</keyword>
<dbReference type="AlphaFoldDB" id="K6X0Z9"/>
<dbReference type="EMBL" id="BAEN01000035">
    <property type="protein sequence ID" value="GAC14309.1"/>
    <property type="molecule type" value="Genomic_DNA"/>
</dbReference>
<dbReference type="NCBIfam" id="NF006509">
    <property type="entry name" value="PRK08945.1"/>
    <property type="match status" value="1"/>
</dbReference>
<keyword evidence="2" id="KW-0560">Oxidoreductase</keyword>
<dbReference type="Pfam" id="PF00106">
    <property type="entry name" value="adh_short"/>
    <property type="match status" value="1"/>
</dbReference>
<evidence type="ECO:0000256" key="2">
    <source>
        <dbReference type="ARBA" id="ARBA00023002"/>
    </source>
</evidence>
<dbReference type="GO" id="GO:0016491">
    <property type="term" value="F:oxidoreductase activity"/>
    <property type="evidence" value="ECO:0007669"/>
    <property type="project" value="UniProtKB-KW"/>
</dbReference>
<dbReference type="SUPFAM" id="SSF51735">
    <property type="entry name" value="NAD(P)-binding Rossmann-fold domains"/>
    <property type="match status" value="1"/>
</dbReference>
<accession>K6X0Z9</accession>
<proteinExistence type="inferred from homology"/>
<dbReference type="STRING" id="1127673.GLIP_1676"/>
<dbReference type="PROSITE" id="PS00061">
    <property type="entry name" value="ADH_SHORT"/>
    <property type="match status" value="1"/>
</dbReference>
<protein>
    <submittedName>
        <fullName evidence="3">Short chain dehydrogenase</fullName>
    </submittedName>
</protein>
<comment type="similarity">
    <text evidence="1">Belongs to the short-chain dehydrogenases/reductases (SDR) family.</text>
</comment>
<sequence>MIELAIFFSKITFKMLKFVPAKNALQNKTILITGAGSGIGKTAAIEFAKYGATVILLGRTVKKLESVYDEIVNAGFPEPAIVPLDMQGATKKHYQDMADTITNQFGKLDGLLQNASILGHLEPFKQIDEDIFNQVMQVNVTSQFLMTQALLKPLELAPNASVIFTTSTVGSQGRAYWGSYSISKFATEGMMQVLADEYAETSIRFNCINPGATRTSMRAKAFPAEDASTLKTPQEIMPLYLYLMSDESSKENGNTFAAQPKS</sequence>
<dbReference type="Proteomes" id="UP000006334">
    <property type="component" value="Unassembled WGS sequence"/>
</dbReference>
<name>K6X0Z9_9ALTE</name>
<comment type="caution">
    <text evidence="3">The sequence shown here is derived from an EMBL/GenBank/DDBJ whole genome shotgun (WGS) entry which is preliminary data.</text>
</comment>
<evidence type="ECO:0000256" key="1">
    <source>
        <dbReference type="ARBA" id="ARBA00006484"/>
    </source>
</evidence>
<dbReference type="InterPro" id="IPR020904">
    <property type="entry name" value="Sc_DH/Rdtase_CS"/>
</dbReference>
<reference evidence="3 4" key="1">
    <citation type="journal article" date="2017" name="Antonie Van Leeuwenhoek">
        <title>Rhizobium rhizosphaerae sp. nov., a novel species isolated from rice rhizosphere.</title>
        <authorList>
            <person name="Zhao J.J."/>
            <person name="Zhang J."/>
            <person name="Zhang R.J."/>
            <person name="Zhang C.W."/>
            <person name="Yin H.Q."/>
            <person name="Zhang X.X."/>
        </authorList>
    </citation>
    <scope>NUCLEOTIDE SEQUENCE [LARGE SCALE GENOMIC DNA]</scope>
    <source>
        <strain evidence="3 4">E3</strain>
    </source>
</reference>
<organism evidence="3 4">
    <name type="scientific">Aliiglaciecola lipolytica E3</name>
    <dbReference type="NCBI Taxonomy" id="1127673"/>
    <lineage>
        <taxon>Bacteria</taxon>
        <taxon>Pseudomonadati</taxon>
        <taxon>Pseudomonadota</taxon>
        <taxon>Gammaproteobacteria</taxon>
        <taxon>Alteromonadales</taxon>
        <taxon>Alteromonadaceae</taxon>
        <taxon>Aliiglaciecola</taxon>
    </lineage>
</organism>